<proteinExistence type="predicted"/>
<feature type="domain" description="FAS1" evidence="2">
    <location>
        <begin position="43"/>
        <end position="180"/>
    </location>
</feature>
<dbReference type="InterPro" id="IPR000782">
    <property type="entry name" value="FAS1_domain"/>
</dbReference>
<accession>A0AA39TGE6</accession>
<protein>
    <recommendedName>
        <fullName evidence="2">FAS1 domain-containing protein</fullName>
    </recommendedName>
</protein>
<dbReference type="EMBL" id="JAUJDW010000238">
    <property type="protein sequence ID" value="KAK0609817.1"/>
    <property type="molecule type" value="Genomic_DNA"/>
</dbReference>
<dbReference type="SUPFAM" id="SSF82153">
    <property type="entry name" value="FAS1 domain"/>
    <property type="match status" value="1"/>
</dbReference>
<sequence>MPNILRTVLFPLLFFALVCFARAPLSYVPEPDGLYSPPKSDDAVTLLDVVRSRSDLSKLAEVIEQPAGFSKAFDTYPSWKFTFFAPSDEAFNNTGAYFETYSKTPKGTWWIGNVINHHYIPNTALTQDDFNSTLSRLQTGSYLYVSTQLLDGTLTLNGVARVIEADIPVTNASYPTVEKT</sequence>
<gene>
    <name evidence="3" type="ORF">DIS24_g12229</name>
</gene>
<dbReference type="AlphaFoldDB" id="A0AA39TGE6"/>
<dbReference type="PANTHER" id="PTHR10900:SF77">
    <property type="entry name" value="FI19380P1"/>
    <property type="match status" value="1"/>
</dbReference>
<dbReference type="Pfam" id="PF02469">
    <property type="entry name" value="Fasciclin"/>
    <property type="match status" value="1"/>
</dbReference>
<dbReference type="Gene3D" id="2.30.180.10">
    <property type="entry name" value="FAS1 domain"/>
    <property type="match status" value="1"/>
</dbReference>
<evidence type="ECO:0000256" key="1">
    <source>
        <dbReference type="SAM" id="SignalP"/>
    </source>
</evidence>
<evidence type="ECO:0000313" key="3">
    <source>
        <dbReference type="EMBL" id="KAK0609817.1"/>
    </source>
</evidence>
<keyword evidence="1" id="KW-0732">Signal</keyword>
<feature type="signal peptide" evidence="1">
    <location>
        <begin position="1"/>
        <end position="23"/>
    </location>
</feature>
<feature type="chain" id="PRO_5041461817" description="FAS1 domain-containing protein" evidence="1">
    <location>
        <begin position="24"/>
        <end position="180"/>
    </location>
</feature>
<dbReference type="PANTHER" id="PTHR10900">
    <property type="entry name" value="PERIOSTIN-RELATED"/>
    <property type="match status" value="1"/>
</dbReference>
<organism evidence="3 4">
    <name type="scientific">Lasiodiplodia hormozganensis</name>
    <dbReference type="NCBI Taxonomy" id="869390"/>
    <lineage>
        <taxon>Eukaryota</taxon>
        <taxon>Fungi</taxon>
        <taxon>Dikarya</taxon>
        <taxon>Ascomycota</taxon>
        <taxon>Pezizomycotina</taxon>
        <taxon>Dothideomycetes</taxon>
        <taxon>Dothideomycetes incertae sedis</taxon>
        <taxon>Botryosphaeriales</taxon>
        <taxon>Botryosphaeriaceae</taxon>
        <taxon>Lasiodiplodia</taxon>
    </lineage>
</organism>
<dbReference type="InterPro" id="IPR036378">
    <property type="entry name" value="FAS1_dom_sf"/>
</dbReference>
<dbReference type="InterPro" id="IPR050904">
    <property type="entry name" value="Adhesion/Biosynth-related"/>
</dbReference>
<dbReference type="SMART" id="SM00554">
    <property type="entry name" value="FAS1"/>
    <property type="match status" value="1"/>
</dbReference>
<comment type="caution">
    <text evidence="3">The sequence shown here is derived from an EMBL/GenBank/DDBJ whole genome shotgun (WGS) entry which is preliminary data.</text>
</comment>
<evidence type="ECO:0000313" key="4">
    <source>
        <dbReference type="Proteomes" id="UP001175001"/>
    </source>
</evidence>
<name>A0AA39TGE6_9PEZI</name>
<keyword evidence="4" id="KW-1185">Reference proteome</keyword>
<reference evidence="3" key="1">
    <citation type="submission" date="2023-06" db="EMBL/GenBank/DDBJ databases">
        <title>Multi-omics analyses reveal the molecular pathogenesis toolkit of Lasiodiplodia hormozganensis, a cross-kingdom pathogen.</title>
        <authorList>
            <person name="Felix C."/>
            <person name="Meneses R."/>
            <person name="Goncalves M.F.M."/>
            <person name="Tilleman L."/>
            <person name="Duarte A.S."/>
            <person name="Jorrin-Novo J.V."/>
            <person name="Van De Peer Y."/>
            <person name="Deforce D."/>
            <person name="Van Nieuwerburgh F."/>
            <person name="Esteves A.C."/>
            <person name="Alves A."/>
        </authorList>
    </citation>
    <scope>NUCLEOTIDE SEQUENCE</scope>
    <source>
        <strain evidence="3">CBS 339.90</strain>
    </source>
</reference>
<dbReference type="Proteomes" id="UP001175001">
    <property type="component" value="Unassembled WGS sequence"/>
</dbReference>
<evidence type="ECO:0000259" key="2">
    <source>
        <dbReference type="PROSITE" id="PS50213"/>
    </source>
</evidence>
<dbReference type="PROSITE" id="PS50213">
    <property type="entry name" value="FAS1"/>
    <property type="match status" value="1"/>
</dbReference>